<feature type="binding site" evidence="9">
    <location>
        <position position="7"/>
    </location>
    <ligand>
        <name>substrate</name>
    </ligand>
</feature>
<evidence type="ECO:0000256" key="9">
    <source>
        <dbReference type="PIRSR" id="PIRSR600895-51"/>
    </source>
</evidence>
<gene>
    <name evidence="12" type="ORF">D515_03507</name>
</gene>
<dbReference type="InterPro" id="IPR023418">
    <property type="entry name" value="Thyroxine_BS"/>
</dbReference>
<evidence type="ECO:0000313" key="12">
    <source>
        <dbReference type="EMBL" id="EOD77745.1"/>
    </source>
</evidence>
<dbReference type="EC" id="3.5.2.17" evidence="5 10"/>
<proteinExistence type="inferred from homology"/>
<dbReference type="InterPro" id="IPR023419">
    <property type="entry name" value="Transthyretin_CS"/>
</dbReference>
<dbReference type="eggNOG" id="COG2351">
    <property type="taxonomic scope" value="Bacteria"/>
</dbReference>
<dbReference type="Gene3D" id="2.60.40.180">
    <property type="entry name" value="Transthyretin/hydroxyisourate hydrolase domain"/>
    <property type="match status" value="1"/>
</dbReference>
<reference evidence="12 13" key="1">
    <citation type="journal article" date="2014" name="PLoS ONE">
        <title>Grimontia indica AK16(T), sp. nov., Isolated from a Seawater Sample Reports the Presence of Pathogenic Genes Similar to Vibrio Genus.</title>
        <authorList>
            <person name="Singh A."/>
            <person name="Vaidya B."/>
            <person name="Khatri I."/>
            <person name="Srinivas T.N."/>
            <person name="Subramanian S."/>
            <person name="Korpole S."/>
            <person name="Pinnaka A.K."/>
        </authorList>
    </citation>
    <scope>NUCLEOTIDE SEQUENCE [LARGE SCALE GENOMIC DNA]</scope>
    <source>
        <strain evidence="12 13">AK16</strain>
    </source>
</reference>
<evidence type="ECO:0000256" key="5">
    <source>
        <dbReference type="ARBA" id="ARBA00012609"/>
    </source>
</evidence>
<evidence type="ECO:0000256" key="2">
    <source>
        <dbReference type="ARBA" id="ARBA00002704"/>
    </source>
</evidence>
<organism evidence="12 13">
    <name type="scientific">Grimontia indica</name>
    <dbReference type="NCBI Taxonomy" id="1056512"/>
    <lineage>
        <taxon>Bacteria</taxon>
        <taxon>Pseudomonadati</taxon>
        <taxon>Pseudomonadota</taxon>
        <taxon>Gammaproteobacteria</taxon>
        <taxon>Vibrionales</taxon>
        <taxon>Vibrionaceae</taxon>
        <taxon>Grimontia</taxon>
    </lineage>
</organism>
<evidence type="ECO:0000256" key="1">
    <source>
        <dbReference type="ARBA" id="ARBA00001043"/>
    </source>
</evidence>
<keyword evidence="13" id="KW-1185">Reference proteome</keyword>
<dbReference type="PROSITE" id="PS00768">
    <property type="entry name" value="TRANSTHYRETIN_1"/>
    <property type="match status" value="1"/>
</dbReference>
<dbReference type="PRINTS" id="PR00189">
    <property type="entry name" value="TRNSTHYRETIN"/>
</dbReference>
<dbReference type="PANTHER" id="PTHR10395:SF7">
    <property type="entry name" value="5-HYDROXYISOURATE HYDROLASE"/>
    <property type="match status" value="1"/>
</dbReference>
<comment type="function">
    <text evidence="2">Catalyzes the hydrolysis of 5-hydroxyisourate (HIU) to 2-oxo-4-hydroxy-4-carboxy-5-ureidoimidazoline (OHCU).</text>
</comment>
<feature type="binding site" evidence="9">
    <location>
        <position position="114"/>
    </location>
    <ligand>
        <name>substrate</name>
    </ligand>
</feature>
<keyword evidence="8 10" id="KW-0378">Hydrolase</keyword>
<comment type="similarity">
    <text evidence="3 10">Belongs to the transthyretin family. 5-hydroxyisourate hydrolase subfamily.</text>
</comment>
<comment type="catalytic activity">
    <reaction evidence="1 10">
        <text>5-hydroxyisourate + H2O = 5-hydroxy-2-oxo-4-ureido-2,5-dihydro-1H-imidazole-5-carboxylate + H(+)</text>
        <dbReference type="Rhea" id="RHEA:23736"/>
        <dbReference type="ChEBI" id="CHEBI:15377"/>
        <dbReference type="ChEBI" id="CHEBI:15378"/>
        <dbReference type="ChEBI" id="CHEBI:18072"/>
        <dbReference type="ChEBI" id="CHEBI:58639"/>
        <dbReference type="EC" id="3.5.2.17"/>
    </reaction>
</comment>
<dbReference type="InterPro" id="IPR036817">
    <property type="entry name" value="Transthyretin/HIU_hydrolase_sf"/>
</dbReference>
<dbReference type="PROSITE" id="PS00769">
    <property type="entry name" value="TRANSTHYRETIN_2"/>
    <property type="match status" value="1"/>
</dbReference>
<name>R1IQX0_9GAMM</name>
<dbReference type="InterPro" id="IPR000895">
    <property type="entry name" value="Transthyretin/HIU_hydrolase"/>
</dbReference>
<evidence type="ECO:0000256" key="10">
    <source>
        <dbReference type="RuleBase" id="RU361270"/>
    </source>
</evidence>
<dbReference type="Pfam" id="PF00576">
    <property type="entry name" value="Transthyretin"/>
    <property type="match status" value="1"/>
</dbReference>
<dbReference type="FunFam" id="2.60.40.180:FF:000005">
    <property type="entry name" value="5-hydroxyisourate hydrolase"/>
    <property type="match status" value="1"/>
</dbReference>
<dbReference type="Proteomes" id="UP000011223">
    <property type="component" value="Unassembled WGS sequence"/>
</dbReference>
<dbReference type="NCBIfam" id="TIGR02962">
    <property type="entry name" value="hdxy_isourate"/>
    <property type="match status" value="1"/>
</dbReference>
<dbReference type="PANTHER" id="PTHR10395">
    <property type="entry name" value="URICASE AND TRANSTHYRETIN-RELATED"/>
    <property type="match status" value="1"/>
</dbReference>
<keyword evidence="7 10" id="KW-0659">Purine metabolism</keyword>
<comment type="subunit">
    <text evidence="4 10">Homotetramer.</text>
</comment>
<dbReference type="EMBL" id="ANFM02000042">
    <property type="protein sequence ID" value="EOD77745.1"/>
    <property type="molecule type" value="Genomic_DNA"/>
</dbReference>
<dbReference type="GO" id="GO:0006144">
    <property type="term" value="P:purine nucleobase metabolic process"/>
    <property type="evidence" value="ECO:0007669"/>
    <property type="project" value="UniProtKB-KW"/>
</dbReference>
<evidence type="ECO:0000313" key="13">
    <source>
        <dbReference type="Proteomes" id="UP000011223"/>
    </source>
</evidence>
<dbReference type="AlphaFoldDB" id="R1IQX0"/>
<evidence type="ECO:0000256" key="3">
    <source>
        <dbReference type="ARBA" id="ARBA00009850"/>
    </source>
</evidence>
<evidence type="ECO:0000256" key="4">
    <source>
        <dbReference type="ARBA" id="ARBA00011881"/>
    </source>
</evidence>
<evidence type="ECO:0000256" key="7">
    <source>
        <dbReference type="ARBA" id="ARBA00022631"/>
    </source>
</evidence>
<comment type="caution">
    <text evidence="12">The sequence shown here is derived from an EMBL/GenBank/DDBJ whole genome shotgun (WGS) entry which is preliminary data.</text>
</comment>
<dbReference type="CDD" id="cd05822">
    <property type="entry name" value="TLP_HIUase"/>
    <property type="match status" value="1"/>
</dbReference>
<dbReference type="GO" id="GO:0033971">
    <property type="term" value="F:hydroxyisourate hydrolase activity"/>
    <property type="evidence" value="ECO:0007669"/>
    <property type="project" value="UniProtKB-EC"/>
</dbReference>
<dbReference type="InterPro" id="IPR023416">
    <property type="entry name" value="Transthyretin/HIU_hydrolase_d"/>
</dbReference>
<evidence type="ECO:0000259" key="11">
    <source>
        <dbReference type="Pfam" id="PF00576"/>
    </source>
</evidence>
<evidence type="ECO:0000256" key="8">
    <source>
        <dbReference type="ARBA" id="ARBA00022801"/>
    </source>
</evidence>
<dbReference type="RefSeq" id="WP_002541339.1">
    <property type="nucleotide sequence ID" value="NZ_ANFM02000042.1"/>
</dbReference>
<evidence type="ECO:0000256" key="6">
    <source>
        <dbReference type="ARBA" id="ARBA00017539"/>
    </source>
</evidence>
<feature type="domain" description="Transthyretin/hydroxyisourate hydrolase" evidence="11">
    <location>
        <begin position="4"/>
        <end position="116"/>
    </location>
</feature>
<accession>R1IQX0</accession>
<dbReference type="SUPFAM" id="SSF49472">
    <property type="entry name" value="Transthyretin (synonym: prealbumin)"/>
    <property type="match status" value="1"/>
</dbReference>
<feature type="binding site" evidence="9">
    <location>
        <position position="45"/>
    </location>
    <ligand>
        <name>substrate</name>
    </ligand>
</feature>
<dbReference type="InterPro" id="IPR014306">
    <property type="entry name" value="Hydroxyisourate_hydrolase"/>
</dbReference>
<protein>
    <recommendedName>
        <fullName evidence="6 10">5-hydroxyisourate hydrolase</fullName>
        <shortName evidence="10">HIU hydrolase</shortName>
        <shortName evidence="10">HIUHase</shortName>
        <ecNumber evidence="5 10">3.5.2.17</ecNumber>
    </recommendedName>
</protein>
<sequence>MGKLTTHVLDTARGKPAQGVKISLYRIDDEGLHPVTTSITNDDGRTDTPLIEEGYLISGQYQLVFATASYFQHSNAQLDAIPFLDEIVIRFGVSDHNQHYHVPLLVSPYGYSTYRGS</sequence>